<dbReference type="InterPro" id="IPR039667">
    <property type="entry name" value="Dolichyldiphosphatase_PAP2"/>
</dbReference>
<evidence type="ECO:0000256" key="1">
    <source>
        <dbReference type="ARBA" id="ARBA00004477"/>
    </source>
</evidence>
<evidence type="ECO:0000256" key="3">
    <source>
        <dbReference type="ARBA" id="ARBA00005518"/>
    </source>
</evidence>
<dbReference type="PANTHER" id="PTHR11247">
    <property type="entry name" value="PALMITOYL-PROTEIN THIOESTERASE/DOLICHYLDIPHOSPHATASE 1"/>
    <property type="match status" value="1"/>
</dbReference>
<dbReference type="GO" id="GO:0008610">
    <property type="term" value="P:lipid biosynthetic process"/>
    <property type="evidence" value="ECO:0007669"/>
    <property type="project" value="EnsemblFungi"/>
</dbReference>
<feature type="domain" description="Phosphatidic acid phosphatase type 2/haloperoxidase" evidence="12">
    <location>
        <begin position="54"/>
        <end position="169"/>
    </location>
</feature>
<evidence type="ECO:0000256" key="11">
    <source>
        <dbReference type="RuleBase" id="RU367078"/>
    </source>
</evidence>
<evidence type="ECO:0000313" key="13">
    <source>
        <dbReference type="EMBL" id="CEJ81110.1"/>
    </source>
</evidence>
<dbReference type="OrthoDB" id="302705at2759"/>
<dbReference type="UniPathway" id="UPA00378"/>
<comment type="function">
    <text evidence="9 11">Required for efficient N-glycosylation. Necessary for maintaining optimal levels of dolichol-linked oligosaccharides. Hydrolyzes dolichyl pyrophosphate at a very high rate and dolichyl monophosphate at a much lower rate. Does not act on phosphatidate.</text>
</comment>
<keyword evidence="8 11" id="KW-0472">Membrane</keyword>
<keyword evidence="5 11" id="KW-0378">Hydrolase</keyword>
<dbReference type="GO" id="GO:0005789">
    <property type="term" value="C:endoplasmic reticulum membrane"/>
    <property type="evidence" value="ECO:0007669"/>
    <property type="project" value="UniProtKB-SubCell"/>
</dbReference>
<keyword evidence="4 11" id="KW-0812">Transmembrane</keyword>
<comment type="catalytic activity">
    <reaction evidence="10 11">
        <text>a di-trans,poly-cis-dolichyl diphosphate + H2O = a di-trans,poly-cis-dolichyl phosphate + phosphate + H(+)</text>
        <dbReference type="Rhea" id="RHEA:14385"/>
        <dbReference type="Rhea" id="RHEA-COMP:19498"/>
        <dbReference type="Rhea" id="RHEA-COMP:19506"/>
        <dbReference type="ChEBI" id="CHEBI:15377"/>
        <dbReference type="ChEBI" id="CHEBI:15378"/>
        <dbReference type="ChEBI" id="CHEBI:43474"/>
        <dbReference type="ChEBI" id="CHEBI:57497"/>
        <dbReference type="ChEBI" id="CHEBI:57683"/>
        <dbReference type="EC" id="3.6.1.43"/>
    </reaction>
</comment>
<proteinExistence type="inferred from homology"/>
<evidence type="ECO:0000256" key="2">
    <source>
        <dbReference type="ARBA" id="ARBA00004922"/>
    </source>
</evidence>
<keyword evidence="14" id="KW-1185">Reference proteome</keyword>
<sequence>MADYTAPLASLSITHVFYDPTDPVSLLCAYLALIPQGLVVVYATLVLTTREAEIGLTFAGQLACEALNFVLKRLIKEERPRRIHGKGYGMPSSHAQFVFFWCVYVALFLLVRHKPAKRAWSVAERSLASLAAVGVAAAVAWSRVYLNYHTTKQVLVGSAAGTVFAVVWFVVVGVVRQIGLLDWALELPIVRAFRVRDLAVTEDISQAGWDKWEAKRAATKKNKTK</sequence>
<feature type="transmembrane region" description="Helical" evidence="11">
    <location>
        <begin position="154"/>
        <end position="175"/>
    </location>
</feature>
<evidence type="ECO:0000256" key="4">
    <source>
        <dbReference type="ARBA" id="ARBA00022692"/>
    </source>
</evidence>
<evidence type="ECO:0000256" key="6">
    <source>
        <dbReference type="ARBA" id="ARBA00022824"/>
    </source>
</evidence>
<evidence type="ECO:0000259" key="12">
    <source>
        <dbReference type="SMART" id="SM00014"/>
    </source>
</evidence>
<keyword evidence="7 11" id="KW-1133">Transmembrane helix</keyword>
<dbReference type="Gene3D" id="1.20.144.10">
    <property type="entry name" value="Phosphatidic acid phosphatase type 2/haloperoxidase"/>
    <property type="match status" value="1"/>
</dbReference>
<evidence type="ECO:0000256" key="8">
    <source>
        <dbReference type="ARBA" id="ARBA00023136"/>
    </source>
</evidence>
<feature type="transmembrane region" description="Helical" evidence="11">
    <location>
        <begin position="24"/>
        <end position="47"/>
    </location>
</feature>
<organism evidence="13 14">
    <name type="scientific">[Torrubiella] hemipterigena</name>
    <dbReference type="NCBI Taxonomy" id="1531966"/>
    <lineage>
        <taxon>Eukaryota</taxon>
        <taxon>Fungi</taxon>
        <taxon>Dikarya</taxon>
        <taxon>Ascomycota</taxon>
        <taxon>Pezizomycotina</taxon>
        <taxon>Sordariomycetes</taxon>
        <taxon>Hypocreomycetidae</taxon>
        <taxon>Hypocreales</taxon>
        <taxon>Clavicipitaceae</taxon>
        <taxon>Clavicipitaceae incertae sedis</taxon>
        <taxon>'Torrubiella' clade</taxon>
    </lineage>
</organism>
<dbReference type="HOGENOM" id="CLU_074922_0_0_1"/>
<evidence type="ECO:0000256" key="9">
    <source>
        <dbReference type="ARBA" id="ARBA00024907"/>
    </source>
</evidence>
<comment type="pathway">
    <text evidence="2 11">Protein modification; protein glycosylation.</text>
</comment>
<comment type="subcellular location">
    <subcellularLocation>
        <location evidence="1 11">Endoplasmic reticulum membrane</location>
        <topology evidence="1 11">Multi-pass membrane protein</topology>
    </subcellularLocation>
</comment>
<dbReference type="Pfam" id="PF01569">
    <property type="entry name" value="PAP2"/>
    <property type="match status" value="1"/>
</dbReference>
<dbReference type="GO" id="GO:0047874">
    <property type="term" value="F:dolichyldiphosphatase activity"/>
    <property type="evidence" value="ECO:0007669"/>
    <property type="project" value="UniProtKB-UniRule"/>
</dbReference>
<dbReference type="STRING" id="1531966.A0A0A1T4V4"/>
<dbReference type="InterPro" id="IPR036938">
    <property type="entry name" value="PAP2/HPO_sf"/>
</dbReference>
<dbReference type="Proteomes" id="UP000039046">
    <property type="component" value="Unassembled WGS sequence"/>
</dbReference>
<dbReference type="GO" id="GO:0006487">
    <property type="term" value="P:protein N-linked glycosylation"/>
    <property type="evidence" value="ECO:0007669"/>
    <property type="project" value="UniProtKB-UniRule"/>
</dbReference>
<evidence type="ECO:0000313" key="14">
    <source>
        <dbReference type="Proteomes" id="UP000039046"/>
    </source>
</evidence>
<name>A0A0A1T4V4_9HYPO</name>
<dbReference type="EC" id="3.6.1.43" evidence="11"/>
<reference evidence="13 14" key="1">
    <citation type="journal article" date="2015" name="Genome Announc.">
        <title>Draft Genome Sequence and Gene Annotation of the Entomopathogenic Fungus Verticillium hemipterigenum.</title>
        <authorList>
            <person name="Horn F."/>
            <person name="Habel A."/>
            <person name="Scharf D.H."/>
            <person name="Dworschak J."/>
            <person name="Brakhage A.A."/>
            <person name="Guthke R."/>
            <person name="Hertweck C."/>
            <person name="Linde J."/>
        </authorList>
    </citation>
    <scope>NUCLEOTIDE SEQUENCE [LARGE SCALE GENOMIC DNA]</scope>
</reference>
<protein>
    <recommendedName>
        <fullName evidence="11">Dolichyldiphosphatase</fullName>
        <ecNumber evidence="11">3.6.1.43</ecNumber>
    </recommendedName>
</protein>
<evidence type="ECO:0000256" key="10">
    <source>
        <dbReference type="ARBA" id="ARBA00047349"/>
    </source>
</evidence>
<keyword evidence="6 11" id="KW-0256">Endoplasmic reticulum</keyword>
<accession>A0A0A1T4V4</accession>
<dbReference type="PANTHER" id="PTHR11247:SF1">
    <property type="entry name" value="DOLICHYLDIPHOSPHATASE 1"/>
    <property type="match status" value="1"/>
</dbReference>
<feature type="transmembrane region" description="Helical" evidence="11">
    <location>
        <begin position="123"/>
        <end position="142"/>
    </location>
</feature>
<dbReference type="AlphaFoldDB" id="A0A0A1T4V4"/>
<comment type="similarity">
    <text evidence="3 11">Belongs to the dolichyldiphosphatase family.</text>
</comment>
<dbReference type="FunFam" id="1.20.144.10:FF:000003">
    <property type="entry name" value="Dolichyldiphosphatase 1"/>
    <property type="match status" value="1"/>
</dbReference>
<dbReference type="SMART" id="SM00014">
    <property type="entry name" value="acidPPc"/>
    <property type="match status" value="1"/>
</dbReference>
<dbReference type="CDD" id="cd03382">
    <property type="entry name" value="PAP2_dolichyldiphosphatase"/>
    <property type="match status" value="1"/>
</dbReference>
<dbReference type="InterPro" id="IPR000326">
    <property type="entry name" value="PAP2/HPO"/>
</dbReference>
<dbReference type="EMBL" id="CDHN01000001">
    <property type="protein sequence ID" value="CEJ81110.1"/>
    <property type="molecule type" value="Genomic_DNA"/>
</dbReference>
<gene>
    <name evidence="13" type="ORF">VHEMI01256</name>
</gene>
<dbReference type="SUPFAM" id="SSF48317">
    <property type="entry name" value="Acid phosphatase/Vanadium-dependent haloperoxidase"/>
    <property type="match status" value="1"/>
</dbReference>
<evidence type="ECO:0000256" key="5">
    <source>
        <dbReference type="ARBA" id="ARBA00022801"/>
    </source>
</evidence>
<feature type="transmembrane region" description="Helical" evidence="11">
    <location>
        <begin position="95"/>
        <end position="111"/>
    </location>
</feature>
<evidence type="ECO:0000256" key="7">
    <source>
        <dbReference type="ARBA" id="ARBA00022989"/>
    </source>
</evidence>